<dbReference type="AlphaFoldDB" id="A0A554N8Y7"/>
<dbReference type="EMBL" id="QMDX01000005">
    <property type="protein sequence ID" value="TSD13878.1"/>
    <property type="molecule type" value="Genomic_DNA"/>
</dbReference>
<organism evidence="2 3">
    <name type="scientific">Haloglomus irregulare</name>
    <dbReference type="NCBI Taxonomy" id="2234134"/>
    <lineage>
        <taxon>Archaea</taxon>
        <taxon>Methanobacteriati</taxon>
        <taxon>Methanobacteriota</taxon>
        <taxon>Stenosarchaea group</taxon>
        <taxon>Halobacteria</taxon>
        <taxon>Halobacteriales</taxon>
        <taxon>Natronomonadaceae</taxon>
        <taxon>Haloglomus</taxon>
    </lineage>
</organism>
<accession>A0A554N8Y7</accession>
<protein>
    <submittedName>
        <fullName evidence="2">Uncharacterized protein</fullName>
    </submittedName>
</protein>
<dbReference type="InParanoid" id="A0A554N8Y7"/>
<reference evidence="2 3" key="1">
    <citation type="submission" date="2018-06" db="EMBL/GenBank/DDBJ databases">
        <title>Natronomonas sp. F16-60 a new haloarchaeon isolated from a solar saltern of Isla Cristina, Huelva, Spain.</title>
        <authorList>
            <person name="Duran-Viseras A."/>
            <person name="Sanchez-Porro C."/>
            <person name="Ventosa A."/>
        </authorList>
    </citation>
    <scope>NUCLEOTIDE SEQUENCE [LARGE SCALE GENOMIC DNA]</scope>
    <source>
        <strain evidence="2 3">F16-60</strain>
    </source>
</reference>
<dbReference type="Proteomes" id="UP000319894">
    <property type="component" value="Unassembled WGS sequence"/>
</dbReference>
<gene>
    <name evidence="2" type="ORF">DP107_09510</name>
</gene>
<feature type="region of interest" description="Disordered" evidence="1">
    <location>
        <begin position="990"/>
        <end position="1053"/>
    </location>
</feature>
<dbReference type="InterPro" id="IPR055710">
    <property type="entry name" value="DUF7286"/>
</dbReference>
<name>A0A554N8Y7_9EURY</name>
<keyword evidence="3" id="KW-1185">Reference proteome</keyword>
<comment type="caution">
    <text evidence="2">The sequence shown here is derived from an EMBL/GenBank/DDBJ whole genome shotgun (WGS) entry which is preliminary data.</text>
</comment>
<dbReference type="Pfam" id="PF23957">
    <property type="entry name" value="DUF7286"/>
    <property type="match status" value="1"/>
</dbReference>
<evidence type="ECO:0000313" key="2">
    <source>
        <dbReference type="EMBL" id="TSD13878.1"/>
    </source>
</evidence>
<sequence length="1053" mass="112121">MVSRIGNRGRVPFALVGVLLLVSSAAVHASLGGTPAAREPAAEAALEGAGASVVPALRVAVRRAARDAAADPVLTPANSSVGRALNGSQPFRDALRLRIYLAARAELAATATRERGVEARATLPPVEDAGTGTVRTAIERVGIRRAGPDGHRLRVQVEDVTLRARRADREVAAEGMTPAVTVETPVLALHDRTERYERRLDARTLSAEGAGARLTAGTYAIAQGRGTAQWAGAPISNVLGNGHLALATDAAVYDAQARTFGAMDPSWQEGLATSAGRAIETDVTNLAVGEAKRGGGAGRSVALDTVKGYLGDGGAARSAGEPFASEPVTVPIGPSADDAFGGLLDRRQSAERNLTDVLREAYTVDARIVAAVRSVGRTRTGERRPHEPGWELIDTDRQVDRRVEALRNDVEPGPPVPAGWHRLETAGRKVVEHETVVRRWRDGNRTTTTRRQVRTRYHVGIAVVGRHAEGLPGPDRPVRPVHEPGGALGGPNLDGVAESATSRLVDGRGGYEALARRATAGRLDTEPIAVGGDRPSELRSHVREDLTGLHRRARNLSVRTTRREAATEGGDTATALAAELRKQRRALVDPPRVYDGVADRARVAVRAAYLERVLTGLEARADRRDRARSRLNETLLERGLPSLDRIERLHSAARNATWSSPPADSGVRFVPDATPSRLALSPVERSRVGLRGGGEVRPLAARNTNLFTLPYSDVVPATVEGRESVPLPAAARTLRGAEHVPGEAVRVNDSFVDSRERLRTAVIAANDRFRGRAHDVLRRRRVADASERRAIVSRGLGRWPSPAARALALANGSAADAIAVEADRWDDGPPSAARRARLRTVLDREFRHTLDEDAGRVSREPVSEAASAARQLRDTAVGEAAGRAAETVADRAKGRVYDGAARTVPAGLPVLPPVAPWVATVNLWQVQARGVHPSLVVRARGRGVPGPAIAYERDGRPVRMDVDGDGEPERLGEATRVAFDIETAVLVVVPPGGRGVGDTNGDADERTGWPAPEPRPSVEPGGSRLGSRASPPARGGRDPPRLSGAPRRRKYVP</sequence>
<proteinExistence type="predicted"/>
<evidence type="ECO:0000313" key="3">
    <source>
        <dbReference type="Proteomes" id="UP000319894"/>
    </source>
</evidence>
<evidence type="ECO:0000256" key="1">
    <source>
        <dbReference type="SAM" id="MobiDB-lite"/>
    </source>
</evidence>